<dbReference type="RefSeq" id="WP_289413937.1">
    <property type="nucleotide sequence ID" value="NZ_JAQIBD010000003.1"/>
</dbReference>
<feature type="chain" id="PRO_5047058914" evidence="7">
    <location>
        <begin position="21"/>
        <end position="690"/>
    </location>
</feature>
<dbReference type="InterPro" id="IPR000209">
    <property type="entry name" value="Peptidase_S8/S53_dom"/>
</dbReference>
<organism evidence="9 10">
    <name type="scientific">Sulfurovum zhangzhouensis</name>
    <dbReference type="NCBI Taxonomy" id="3019067"/>
    <lineage>
        <taxon>Bacteria</taxon>
        <taxon>Pseudomonadati</taxon>
        <taxon>Campylobacterota</taxon>
        <taxon>Epsilonproteobacteria</taxon>
        <taxon>Campylobacterales</taxon>
        <taxon>Sulfurovaceae</taxon>
        <taxon>Sulfurovum</taxon>
    </lineage>
</organism>
<dbReference type="EMBL" id="JAQIBD010000003">
    <property type="protein sequence ID" value="MDM5272165.1"/>
    <property type="molecule type" value="Genomic_DNA"/>
</dbReference>
<dbReference type="Pfam" id="PF00082">
    <property type="entry name" value="Peptidase_S8"/>
    <property type="match status" value="2"/>
</dbReference>
<keyword evidence="4 5" id="KW-0720">Serine protease</keyword>
<dbReference type="Gene3D" id="3.40.50.200">
    <property type="entry name" value="Peptidase S8/S53 domain"/>
    <property type="match status" value="2"/>
</dbReference>
<feature type="active site" description="Charge relay system" evidence="5">
    <location>
        <position position="186"/>
    </location>
</feature>
<evidence type="ECO:0000256" key="3">
    <source>
        <dbReference type="ARBA" id="ARBA00022801"/>
    </source>
</evidence>
<dbReference type="InterPro" id="IPR034204">
    <property type="entry name" value="PfSUB1-like_cat_dom"/>
</dbReference>
<gene>
    <name evidence="9" type="ORF">PGH07_08230</name>
</gene>
<dbReference type="PROSITE" id="PS00138">
    <property type="entry name" value="SUBTILASE_SER"/>
    <property type="match status" value="1"/>
</dbReference>
<dbReference type="PROSITE" id="PS00136">
    <property type="entry name" value="SUBTILASE_ASP"/>
    <property type="match status" value="1"/>
</dbReference>
<keyword evidence="7" id="KW-0732">Signal</keyword>
<evidence type="ECO:0000256" key="1">
    <source>
        <dbReference type="ARBA" id="ARBA00011073"/>
    </source>
</evidence>
<feature type="active site" description="Charge relay system" evidence="5">
    <location>
        <position position="586"/>
    </location>
</feature>
<reference evidence="9" key="1">
    <citation type="submission" date="2023-01" db="EMBL/GenBank/DDBJ databases">
        <title>Sulfurovum sp. zt1-1 genome assembly.</title>
        <authorList>
            <person name="Wang J."/>
        </authorList>
    </citation>
    <scope>NUCLEOTIDE SEQUENCE</scope>
    <source>
        <strain evidence="9">Zt1-1</strain>
    </source>
</reference>
<dbReference type="NCBIfam" id="NF033191">
    <property type="entry name" value="JDVT-CTERM"/>
    <property type="match status" value="1"/>
</dbReference>
<dbReference type="PROSITE" id="PS51892">
    <property type="entry name" value="SUBTILASE"/>
    <property type="match status" value="1"/>
</dbReference>
<dbReference type="InterPro" id="IPR023827">
    <property type="entry name" value="Peptidase_S8_Asp-AS"/>
</dbReference>
<feature type="domain" description="Peptidase S8/S53" evidence="8">
    <location>
        <begin position="556"/>
        <end position="622"/>
    </location>
</feature>
<dbReference type="PANTHER" id="PTHR43399:SF4">
    <property type="entry name" value="CELL WALL-ASSOCIATED PROTEASE"/>
    <property type="match status" value="1"/>
</dbReference>
<dbReference type="InterPro" id="IPR036852">
    <property type="entry name" value="Peptidase_S8/S53_dom_sf"/>
</dbReference>
<evidence type="ECO:0000256" key="6">
    <source>
        <dbReference type="RuleBase" id="RU003355"/>
    </source>
</evidence>
<evidence type="ECO:0000256" key="2">
    <source>
        <dbReference type="ARBA" id="ARBA00022670"/>
    </source>
</evidence>
<evidence type="ECO:0000313" key="10">
    <source>
        <dbReference type="Proteomes" id="UP001169069"/>
    </source>
</evidence>
<feature type="domain" description="Peptidase S8/S53" evidence="8">
    <location>
        <begin position="178"/>
        <end position="402"/>
    </location>
</feature>
<feature type="active site" description="Charge relay system" evidence="5">
    <location>
        <position position="241"/>
    </location>
</feature>
<proteinExistence type="inferred from homology"/>
<dbReference type="InterPro" id="IPR023828">
    <property type="entry name" value="Peptidase_S8_Ser-AS"/>
</dbReference>
<dbReference type="InterPro" id="IPR022398">
    <property type="entry name" value="Peptidase_S8_His-AS"/>
</dbReference>
<dbReference type="CDD" id="cd07473">
    <property type="entry name" value="Peptidases_S8_Subtilisin_like"/>
    <property type="match status" value="1"/>
</dbReference>
<keyword evidence="3 5" id="KW-0378">Hydrolase</keyword>
<evidence type="ECO:0000259" key="8">
    <source>
        <dbReference type="Pfam" id="PF00082"/>
    </source>
</evidence>
<accession>A0ABT7QZ95</accession>
<feature type="signal peptide" evidence="7">
    <location>
        <begin position="1"/>
        <end position="20"/>
    </location>
</feature>
<sequence>MKKYFIGLMITSLLTLPALSDNSTVMQKLIDTIEVKSKPTDTQIPQKKHVQVIAILNSKDAQVSFMQAVDTNKSNFKIKKSFPLVQAKEKNNDASSTEAPAQKQVLVISSSTLSIDELIETIKKMPGVESVTEDHVVHTYEVIPDDPKFEDLWGLDNNNVPITDINVTEAWEFSTGSNEVVVGIIDSGVDYTHSDLSANIWTNPNEIPDNGKDDDHNGYVDDIHGIDTFNGDSDPMDDNMHGTHVAGTIGAVGDNANGVTGVNWNVKMAVCKFLDSAGEGYTSDALECVNYFNALKQDGINIVALNNSWGGVGEDYTFEQAVQTANNENILFVAAAGNEGTNNDATPTYPASYTTANVVSVAASDINGNLASFSNYGMISVDLAAPGVEIWSTIPSTCTPNNTDIFFTDDFENGTNKWEFLTYNTSDLSKTDIPSEHWQLDNLLFTSPFYSLSDSPGTTYNNNRTQIALTKNTINLSGATSTENAGVCISLKIYGRTETDWDTLNIQLSKDEGASWYSFSPISGNIPNWTEFSFLIPKEYLVSNLRVALTRISDGSIVYQGYNIDDISITSGTINHNNYAAYSGTSMATPHVSGAIALLASIDNNLNASQRKQILLNNVTYKSTYETKIATSGLLNAGAMLSHANEAPISSSGGGGGGCTYNPNLKKFDAMFFMLFMLSLLYPWRRKFIK</sequence>
<keyword evidence="10" id="KW-1185">Reference proteome</keyword>
<comment type="similarity">
    <text evidence="1 5 6">Belongs to the peptidase S8 family.</text>
</comment>
<dbReference type="PROSITE" id="PS00137">
    <property type="entry name" value="SUBTILASE_HIS"/>
    <property type="match status" value="1"/>
</dbReference>
<name>A0ABT7QZ95_9BACT</name>
<dbReference type="InterPro" id="IPR015500">
    <property type="entry name" value="Peptidase_S8_subtilisin-rel"/>
</dbReference>
<dbReference type="InterPro" id="IPR051048">
    <property type="entry name" value="Peptidase_S8/S53_subtilisin"/>
</dbReference>
<dbReference type="PANTHER" id="PTHR43399">
    <property type="entry name" value="SUBTILISIN-RELATED"/>
    <property type="match status" value="1"/>
</dbReference>
<evidence type="ECO:0000313" key="9">
    <source>
        <dbReference type="EMBL" id="MDM5272165.1"/>
    </source>
</evidence>
<dbReference type="SUPFAM" id="SSF52743">
    <property type="entry name" value="Subtilisin-like"/>
    <property type="match status" value="1"/>
</dbReference>
<dbReference type="Proteomes" id="UP001169069">
    <property type="component" value="Unassembled WGS sequence"/>
</dbReference>
<evidence type="ECO:0000256" key="4">
    <source>
        <dbReference type="ARBA" id="ARBA00022825"/>
    </source>
</evidence>
<comment type="caution">
    <text evidence="9">The sequence shown here is derived from an EMBL/GenBank/DDBJ whole genome shotgun (WGS) entry which is preliminary data.</text>
</comment>
<protein>
    <submittedName>
        <fullName evidence="9">S8 family serine peptidase</fullName>
    </submittedName>
</protein>
<keyword evidence="2 5" id="KW-0645">Protease</keyword>
<evidence type="ECO:0000256" key="7">
    <source>
        <dbReference type="SAM" id="SignalP"/>
    </source>
</evidence>
<evidence type="ECO:0000256" key="5">
    <source>
        <dbReference type="PROSITE-ProRule" id="PRU01240"/>
    </source>
</evidence>
<dbReference type="PRINTS" id="PR00723">
    <property type="entry name" value="SUBTILISIN"/>
</dbReference>